<keyword evidence="7" id="KW-0413">Isomerase</keyword>
<dbReference type="AlphaFoldDB" id="E0XXX7"/>
<dbReference type="Gene3D" id="3.40.30.10">
    <property type="entry name" value="Glutaredoxin"/>
    <property type="match status" value="1"/>
</dbReference>
<name>E0XXX7_9DELT</name>
<feature type="transmembrane region" description="Helical" evidence="5">
    <location>
        <begin position="12"/>
        <end position="30"/>
    </location>
</feature>
<evidence type="ECO:0000256" key="4">
    <source>
        <dbReference type="ARBA" id="ARBA00023284"/>
    </source>
</evidence>
<comment type="subcellular location">
    <subcellularLocation>
        <location evidence="1">Cell envelope</location>
    </subcellularLocation>
</comment>
<reference evidence="7" key="1">
    <citation type="journal article" date="2011" name="Environ. Microbiol.">
        <title>Time-series analyses of Monterey Bay coastal microbial picoplankton using a 'genome proxy' microarray.</title>
        <authorList>
            <person name="Rich V.I."/>
            <person name="Pham V.D."/>
            <person name="Eppley J."/>
            <person name="Shi Y."/>
            <person name="DeLong E.F."/>
        </authorList>
    </citation>
    <scope>NUCLEOTIDE SEQUENCE</scope>
</reference>
<dbReference type="InterPro" id="IPR050553">
    <property type="entry name" value="Thioredoxin_ResA/DsbE_sf"/>
</dbReference>
<proteinExistence type="predicted"/>
<dbReference type="InterPro" id="IPR000866">
    <property type="entry name" value="AhpC/TSA"/>
</dbReference>
<dbReference type="InterPro" id="IPR013766">
    <property type="entry name" value="Thioredoxin_domain"/>
</dbReference>
<keyword evidence="2" id="KW-0201">Cytochrome c-type biogenesis</keyword>
<accession>E0XXX7</accession>
<protein>
    <submittedName>
        <fullName evidence="7">Thiol-disulfide isomerase and thioredoxins</fullName>
    </submittedName>
</protein>
<keyword evidence="5" id="KW-1133">Transmembrane helix</keyword>
<dbReference type="GO" id="GO:0016853">
    <property type="term" value="F:isomerase activity"/>
    <property type="evidence" value="ECO:0007669"/>
    <property type="project" value="UniProtKB-KW"/>
</dbReference>
<dbReference type="PANTHER" id="PTHR42852:SF6">
    <property type="entry name" value="THIOL:DISULFIDE INTERCHANGE PROTEIN DSBE"/>
    <property type="match status" value="1"/>
</dbReference>
<feature type="domain" description="Thioredoxin" evidence="6">
    <location>
        <begin position="39"/>
        <end position="181"/>
    </location>
</feature>
<evidence type="ECO:0000256" key="2">
    <source>
        <dbReference type="ARBA" id="ARBA00022748"/>
    </source>
</evidence>
<dbReference type="GO" id="GO:0016209">
    <property type="term" value="F:antioxidant activity"/>
    <property type="evidence" value="ECO:0007669"/>
    <property type="project" value="InterPro"/>
</dbReference>
<evidence type="ECO:0000313" key="7">
    <source>
        <dbReference type="EMBL" id="ADI19268.1"/>
    </source>
</evidence>
<dbReference type="InterPro" id="IPR036249">
    <property type="entry name" value="Thioredoxin-like_sf"/>
</dbReference>
<dbReference type="SUPFAM" id="SSF52833">
    <property type="entry name" value="Thioredoxin-like"/>
    <property type="match status" value="1"/>
</dbReference>
<keyword evidence="5" id="KW-0472">Membrane</keyword>
<dbReference type="PROSITE" id="PS51352">
    <property type="entry name" value="THIOREDOXIN_2"/>
    <property type="match status" value="1"/>
</dbReference>
<keyword evidence="4" id="KW-0676">Redox-active center</keyword>
<dbReference type="GO" id="GO:0016491">
    <property type="term" value="F:oxidoreductase activity"/>
    <property type="evidence" value="ECO:0007669"/>
    <property type="project" value="InterPro"/>
</dbReference>
<evidence type="ECO:0000256" key="5">
    <source>
        <dbReference type="SAM" id="Phobius"/>
    </source>
</evidence>
<evidence type="ECO:0000259" key="6">
    <source>
        <dbReference type="PROSITE" id="PS51352"/>
    </source>
</evidence>
<dbReference type="GO" id="GO:0030313">
    <property type="term" value="C:cell envelope"/>
    <property type="evidence" value="ECO:0007669"/>
    <property type="project" value="UniProtKB-SubCell"/>
</dbReference>
<dbReference type="Pfam" id="PF00578">
    <property type="entry name" value="AhpC-TSA"/>
    <property type="match status" value="1"/>
</dbReference>
<dbReference type="GO" id="GO:0017004">
    <property type="term" value="P:cytochrome complex assembly"/>
    <property type="evidence" value="ECO:0007669"/>
    <property type="project" value="UniProtKB-KW"/>
</dbReference>
<evidence type="ECO:0000256" key="3">
    <source>
        <dbReference type="ARBA" id="ARBA00023157"/>
    </source>
</evidence>
<sequence>MKKALWKKPGFWISWASISGLIAVFAFGFSTDPKKVPSPLIGKSAPDFVVHQLDGNKEIRLSQIKTPVVLNFWASWCVECRGEAHVLEAFHKKQKTSKKPLTVLGISIQDSQENARAFARQFRKTYFLALDDPSGSIALDYGIYGVPETFFIDAEGIIRHKQIGGVTATLLNQQKEILFSL</sequence>
<dbReference type="PANTHER" id="PTHR42852">
    <property type="entry name" value="THIOL:DISULFIDE INTERCHANGE PROTEIN DSBE"/>
    <property type="match status" value="1"/>
</dbReference>
<dbReference type="EMBL" id="GU474915">
    <property type="protein sequence ID" value="ADI19268.1"/>
    <property type="molecule type" value="Genomic_DNA"/>
</dbReference>
<evidence type="ECO:0000256" key="1">
    <source>
        <dbReference type="ARBA" id="ARBA00004196"/>
    </source>
</evidence>
<keyword evidence="3" id="KW-1015">Disulfide bond</keyword>
<keyword evidence="5" id="KW-0812">Transmembrane</keyword>
<organism evidence="7">
    <name type="scientific">uncultured delta proteobacterium HF0200_39L23</name>
    <dbReference type="NCBI Taxonomy" id="710832"/>
    <lineage>
        <taxon>Bacteria</taxon>
        <taxon>Deltaproteobacteria</taxon>
        <taxon>environmental samples</taxon>
    </lineage>
</organism>